<protein>
    <submittedName>
        <fullName evidence="2">Uncharacterized protein</fullName>
    </submittedName>
</protein>
<dbReference type="STRING" id="686624.SAMN04488242_1796"/>
<evidence type="ECO:0000256" key="1">
    <source>
        <dbReference type="SAM" id="Phobius"/>
    </source>
</evidence>
<organism evidence="2 3">
    <name type="scientific">Tessaracoccus oleiagri</name>
    <dbReference type="NCBI Taxonomy" id="686624"/>
    <lineage>
        <taxon>Bacteria</taxon>
        <taxon>Bacillati</taxon>
        <taxon>Actinomycetota</taxon>
        <taxon>Actinomycetes</taxon>
        <taxon>Propionibacteriales</taxon>
        <taxon>Propionibacteriaceae</taxon>
        <taxon>Tessaracoccus</taxon>
    </lineage>
</organism>
<dbReference type="AlphaFoldDB" id="A0A1G9KSX7"/>
<accession>A0A1G9KSX7</accession>
<name>A0A1G9KSX7_9ACTN</name>
<feature type="transmembrane region" description="Helical" evidence="1">
    <location>
        <begin position="100"/>
        <end position="121"/>
    </location>
</feature>
<dbReference type="RefSeq" id="WP_093251190.1">
    <property type="nucleotide sequence ID" value="NZ_FNGP01000003.1"/>
</dbReference>
<evidence type="ECO:0000313" key="2">
    <source>
        <dbReference type="EMBL" id="SDL52385.1"/>
    </source>
</evidence>
<dbReference type="Proteomes" id="UP000199475">
    <property type="component" value="Unassembled WGS sequence"/>
</dbReference>
<proteinExistence type="predicted"/>
<dbReference type="OrthoDB" id="3727470at2"/>
<keyword evidence="1" id="KW-0472">Membrane</keyword>
<dbReference type="EMBL" id="FNGP01000003">
    <property type="protein sequence ID" value="SDL52385.1"/>
    <property type="molecule type" value="Genomic_DNA"/>
</dbReference>
<sequence length="332" mass="36748">MADARSGEGLPSLRAVSFHTPAADLRGAYVVTYDDGEQALIDIADDHALAYSNRLHWPRRYKLLRRRSELGDVAIAARNGRPRSVFALPEGRVLARWSGWFLAELASIAALGVALTMYAHYEDPDVPVLMMLFGTLVGVFIAFFALPQARHAYEVDGVAHDLRGLVRPDQDERAGLSLAEDVKTEYGRLLSDVVYRIENAALFDPSVPTTREFAELMVRWDEDRARLRPDQRQTLAADLRVAFDTARAHAERVGLTHLPATARKPAAVAAKSLLLARNPATTEAERRTALAKANEILDSLMLYYLPTPGEATELLEGRRPKALPWRRSGTGA</sequence>
<gene>
    <name evidence="2" type="ORF">SAMN04488242_1796</name>
</gene>
<keyword evidence="1" id="KW-1133">Transmembrane helix</keyword>
<keyword evidence="1" id="KW-0812">Transmembrane</keyword>
<reference evidence="2 3" key="1">
    <citation type="submission" date="2016-10" db="EMBL/GenBank/DDBJ databases">
        <authorList>
            <person name="de Groot N.N."/>
        </authorList>
    </citation>
    <scope>NUCLEOTIDE SEQUENCE [LARGE SCALE GENOMIC DNA]</scope>
    <source>
        <strain evidence="2 3">CGMCC 1.9159</strain>
    </source>
</reference>
<keyword evidence="3" id="KW-1185">Reference proteome</keyword>
<evidence type="ECO:0000313" key="3">
    <source>
        <dbReference type="Proteomes" id="UP000199475"/>
    </source>
</evidence>
<feature type="transmembrane region" description="Helical" evidence="1">
    <location>
        <begin position="127"/>
        <end position="146"/>
    </location>
</feature>